<sequence length="134" mass="14327">MPDRGGSAPSVARKSAAGGAADAWFYVSSVRESSGVTPTRSAFATEVLFLELPEVLPSVDKNPVSGALEAWGLHWYLKKAESAEEAGGTWVARAHCPSKISRSGREKRQVRPRSPAEKPTLHTQVAFPKGHCDG</sequence>
<feature type="compositionally biased region" description="Basic and acidic residues" evidence="1">
    <location>
        <begin position="103"/>
        <end position="120"/>
    </location>
</feature>
<organism evidence="2 3">
    <name type="scientific">Pleurodeles waltl</name>
    <name type="common">Iberian ribbed newt</name>
    <dbReference type="NCBI Taxonomy" id="8319"/>
    <lineage>
        <taxon>Eukaryota</taxon>
        <taxon>Metazoa</taxon>
        <taxon>Chordata</taxon>
        <taxon>Craniata</taxon>
        <taxon>Vertebrata</taxon>
        <taxon>Euteleostomi</taxon>
        <taxon>Amphibia</taxon>
        <taxon>Batrachia</taxon>
        <taxon>Caudata</taxon>
        <taxon>Salamandroidea</taxon>
        <taxon>Salamandridae</taxon>
        <taxon>Pleurodelinae</taxon>
        <taxon>Pleurodeles</taxon>
    </lineage>
</organism>
<proteinExistence type="predicted"/>
<reference evidence="2" key="1">
    <citation type="journal article" date="2022" name="bioRxiv">
        <title>Sequencing and chromosome-scale assembly of the giantPleurodeles waltlgenome.</title>
        <authorList>
            <person name="Brown T."/>
            <person name="Elewa A."/>
            <person name="Iarovenko S."/>
            <person name="Subramanian E."/>
            <person name="Araus A.J."/>
            <person name="Petzold A."/>
            <person name="Susuki M."/>
            <person name="Suzuki K.-i.T."/>
            <person name="Hayashi T."/>
            <person name="Toyoda A."/>
            <person name="Oliveira C."/>
            <person name="Osipova E."/>
            <person name="Leigh N.D."/>
            <person name="Simon A."/>
            <person name="Yun M.H."/>
        </authorList>
    </citation>
    <scope>NUCLEOTIDE SEQUENCE</scope>
    <source>
        <strain evidence="2">20211129_DDA</strain>
        <tissue evidence="2">Liver</tissue>
    </source>
</reference>
<feature type="region of interest" description="Disordered" evidence="1">
    <location>
        <begin position="97"/>
        <end position="134"/>
    </location>
</feature>
<comment type="caution">
    <text evidence="2">The sequence shown here is derived from an EMBL/GenBank/DDBJ whole genome shotgun (WGS) entry which is preliminary data.</text>
</comment>
<keyword evidence="3" id="KW-1185">Reference proteome</keyword>
<accession>A0AAV7MIU4</accession>
<protein>
    <submittedName>
        <fullName evidence="2">Uncharacterized protein</fullName>
    </submittedName>
</protein>
<evidence type="ECO:0000313" key="2">
    <source>
        <dbReference type="EMBL" id="KAJ1101913.1"/>
    </source>
</evidence>
<evidence type="ECO:0000313" key="3">
    <source>
        <dbReference type="Proteomes" id="UP001066276"/>
    </source>
</evidence>
<gene>
    <name evidence="2" type="ORF">NDU88_006976</name>
</gene>
<dbReference type="Proteomes" id="UP001066276">
    <property type="component" value="Chromosome 10"/>
</dbReference>
<dbReference type="AlphaFoldDB" id="A0AAV7MIU4"/>
<evidence type="ECO:0000256" key="1">
    <source>
        <dbReference type="SAM" id="MobiDB-lite"/>
    </source>
</evidence>
<dbReference type="EMBL" id="JANPWB010000014">
    <property type="protein sequence ID" value="KAJ1101913.1"/>
    <property type="molecule type" value="Genomic_DNA"/>
</dbReference>
<name>A0AAV7MIU4_PLEWA</name>